<feature type="transmembrane region" description="Helical" evidence="7">
    <location>
        <begin position="456"/>
        <end position="473"/>
    </location>
</feature>
<name>A0A0F9P0I4_9ZZZZ</name>
<protein>
    <recommendedName>
        <fullName evidence="8">ABC3 transporter permease C-terminal domain-containing protein</fullName>
    </recommendedName>
</protein>
<gene>
    <name evidence="9" type="ORF">LCGC14_1273030</name>
</gene>
<keyword evidence="4 7" id="KW-1133">Transmembrane helix</keyword>
<reference evidence="9" key="1">
    <citation type="journal article" date="2015" name="Nature">
        <title>Complex archaea that bridge the gap between prokaryotes and eukaryotes.</title>
        <authorList>
            <person name="Spang A."/>
            <person name="Saw J.H."/>
            <person name="Jorgensen S.L."/>
            <person name="Zaremba-Niedzwiedzka K."/>
            <person name="Martijn J."/>
            <person name="Lind A.E."/>
            <person name="van Eijk R."/>
            <person name="Schleper C."/>
            <person name="Guy L."/>
            <person name="Ettema T.J."/>
        </authorList>
    </citation>
    <scope>NUCLEOTIDE SEQUENCE</scope>
</reference>
<evidence type="ECO:0000256" key="4">
    <source>
        <dbReference type="ARBA" id="ARBA00022989"/>
    </source>
</evidence>
<feature type="transmembrane region" description="Helical" evidence="7">
    <location>
        <begin position="118"/>
        <end position="149"/>
    </location>
</feature>
<evidence type="ECO:0000256" key="5">
    <source>
        <dbReference type="ARBA" id="ARBA00023136"/>
    </source>
</evidence>
<evidence type="ECO:0000259" key="8">
    <source>
        <dbReference type="Pfam" id="PF02687"/>
    </source>
</evidence>
<accession>A0A0F9P0I4</accession>
<evidence type="ECO:0000256" key="2">
    <source>
        <dbReference type="ARBA" id="ARBA00022475"/>
    </source>
</evidence>
<comment type="similarity">
    <text evidence="6">Belongs to the ABC-4 integral membrane protein family.</text>
</comment>
<feature type="domain" description="ABC3 transporter permease C-terminal" evidence="8">
    <location>
        <begin position="595"/>
        <end position="704"/>
    </location>
</feature>
<feature type="domain" description="ABC3 transporter permease C-terminal" evidence="8">
    <location>
        <begin position="74"/>
        <end position="203"/>
    </location>
</feature>
<feature type="transmembrane region" description="Helical" evidence="7">
    <location>
        <begin position="634"/>
        <end position="667"/>
    </location>
</feature>
<dbReference type="GO" id="GO:0005886">
    <property type="term" value="C:plasma membrane"/>
    <property type="evidence" value="ECO:0007669"/>
    <property type="project" value="UniProtKB-SubCell"/>
</dbReference>
<comment type="subcellular location">
    <subcellularLocation>
        <location evidence="1">Cell membrane</location>
        <topology evidence="1">Multi-pass membrane protein</topology>
    </subcellularLocation>
</comment>
<feature type="transmembrane region" description="Helical" evidence="7">
    <location>
        <begin position="301"/>
        <end position="321"/>
    </location>
</feature>
<evidence type="ECO:0000256" key="3">
    <source>
        <dbReference type="ARBA" id="ARBA00022692"/>
    </source>
</evidence>
<dbReference type="Pfam" id="PF02687">
    <property type="entry name" value="FtsX"/>
    <property type="match status" value="2"/>
</dbReference>
<dbReference type="PANTHER" id="PTHR30572">
    <property type="entry name" value="MEMBRANE COMPONENT OF TRANSPORTER-RELATED"/>
    <property type="match status" value="1"/>
</dbReference>
<organism evidence="9">
    <name type="scientific">marine sediment metagenome</name>
    <dbReference type="NCBI Taxonomy" id="412755"/>
    <lineage>
        <taxon>unclassified sequences</taxon>
        <taxon>metagenomes</taxon>
        <taxon>ecological metagenomes</taxon>
    </lineage>
</organism>
<evidence type="ECO:0000313" key="9">
    <source>
        <dbReference type="EMBL" id="KKM87032.1"/>
    </source>
</evidence>
<comment type="caution">
    <text evidence="9">The sequence shown here is derived from an EMBL/GenBank/DDBJ whole genome shotgun (WGS) entry which is preliminary data.</text>
</comment>
<keyword evidence="3 7" id="KW-0812">Transmembrane</keyword>
<feature type="transmembrane region" description="Helical" evidence="7">
    <location>
        <begin position="20"/>
        <end position="50"/>
    </location>
</feature>
<feature type="transmembrane region" description="Helical" evidence="7">
    <location>
        <begin position="169"/>
        <end position="193"/>
    </location>
</feature>
<feature type="transmembrane region" description="Helical" evidence="7">
    <location>
        <begin position="480"/>
        <end position="499"/>
    </location>
</feature>
<dbReference type="PANTHER" id="PTHR30572:SF4">
    <property type="entry name" value="ABC TRANSPORTER PERMEASE YTRF"/>
    <property type="match status" value="1"/>
</dbReference>
<evidence type="ECO:0000256" key="6">
    <source>
        <dbReference type="ARBA" id="ARBA00038076"/>
    </source>
</evidence>
<keyword evidence="2" id="KW-1003">Cell membrane</keyword>
<dbReference type="InterPro" id="IPR050250">
    <property type="entry name" value="Macrolide_Exporter_MacB"/>
</dbReference>
<evidence type="ECO:0000256" key="7">
    <source>
        <dbReference type="SAM" id="Phobius"/>
    </source>
</evidence>
<sequence>MGIITKIALRNMKRRKFQYIFITITLILSVSLFGGVMIASDSISVMMLYIVNSQIGSIDAIADVVNMIEIVFLIFGLISLILSMILIKNIFNIIRKEQEYETGIFQAIGISKFEIFKLFLIQGIIMGVVGAIIGTIFSYFVSYVIFTITMDTLHNISFAGGFILSDFEIILLPFTIITTFIVGLFSCIIVSSYPSWKASRKSIIECLHPIEEKTKIGKKYYIKRVALYIISSLIIRLVIIPNFGINIDVFLDSTFMLLSVILILSLLLKYITRGFSLLFLPYLKKTRLLTEKNMSRNPKRTILTFSMIALTTGFFIGMNVMTNSLQKGIDTTVYNFTGSDIRIYSFIPRTFEDDINIQSIVEDVMVVGHQNARIQIEGRWIGHSFFESEFNTSIFTNVINPEDVKEYISNFPVISPDSLTSSEIMNILNIMGGIIIEETLANDYNINVGDILPMKFSRFTFANLSAMFAMNYYNLQESTIIVNMSVVGVVGVIAGFSTMDFMGLFGSEKIYNVFVSWTTYDKVIDVKGHFLSFKTFVYDWFVWIEDGMNDEKVLNEVSNFIEDKNHFILFSFTKLYISSNLKTIFNMITFIMNGLLLFTIIITMIGLVLHSLLNTISRKREIGMLRSIGLSKKGVISSISGETIILVVVGIIVGVVVGVIQGILIVNNFPGRFLVFIQTIPWLTIIILISVILFITIISSRYIAKWSVNLNIIDIIRTR</sequence>
<feature type="transmembrane region" description="Helical" evidence="7">
    <location>
        <begin position="673"/>
        <end position="698"/>
    </location>
</feature>
<dbReference type="InterPro" id="IPR003838">
    <property type="entry name" value="ABC3_permease_C"/>
</dbReference>
<keyword evidence="5 7" id="KW-0472">Membrane</keyword>
<dbReference type="AlphaFoldDB" id="A0A0F9P0I4"/>
<feature type="transmembrane region" description="Helical" evidence="7">
    <location>
        <begin position="584"/>
        <end position="613"/>
    </location>
</feature>
<evidence type="ECO:0000256" key="1">
    <source>
        <dbReference type="ARBA" id="ARBA00004651"/>
    </source>
</evidence>
<dbReference type="EMBL" id="LAZR01007163">
    <property type="protein sequence ID" value="KKM87032.1"/>
    <property type="molecule type" value="Genomic_DNA"/>
</dbReference>
<feature type="transmembrane region" description="Helical" evidence="7">
    <location>
        <begin position="225"/>
        <end position="243"/>
    </location>
</feature>
<dbReference type="GO" id="GO:0022857">
    <property type="term" value="F:transmembrane transporter activity"/>
    <property type="evidence" value="ECO:0007669"/>
    <property type="project" value="TreeGrafter"/>
</dbReference>
<feature type="transmembrane region" description="Helical" evidence="7">
    <location>
        <begin position="255"/>
        <end position="280"/>
    </location>
</feature>
<proteinExistence type="inferred from homology"/>
<feature type="transmembrane region" description="Helical" evidence="7">
    <location>
        <begin position="70"/>
        <end position="87"/>
    </location>
</feature>